<keyword evidence="1" id="KW-0732">Signal</keyword>
<dbReference type="RefSeq" id="WP_187996909.1">
    <property type="nucleotide sequence ID" value="NZ_JACEXG010000005.1"/>
</dbReference>
<comment type="caution">
    <text evidence="2">The sequence shown here is derived from an EMBL/GenBank/DDBJ whole genome shotgun (WGS) entry which is preliminary data.</text>
</comment>
<dbReference type="Proteomes" id="UP000705983">
    <property type="component" value="Unassembled WGS sequence"/>
</dbReference>
<dbReference type="EMBL" id="JAFFJS010000005">
    <property type="protein sequence ID" value="MBM9433745.1"/>
    <property type="molecule type" value="Genomic_DNA"/>
</dbReference>
<dbReference type="InterPro" id="IPR035940">
    <property type="entry name" value="CAP_sf"/>
</dbReference>
<organism evidence="2 3">
    <name type="scientific">Flaviflexus equikiangi</name>
    <dbReference type="NCBI Taxonomy" id="2758573"/>
    <lineage>
        <taxon>Bacteria</taxon>
        <taxon>Bacillati</taxon>
        <taxon>Actinomycetota</taxon>
        <taxon>Actinomycetes</taxon>
        <taxon>Actinomycetales</taxon>
        <taxon>Actinomycetaceae</taxon>
        <taxon>Flaviflexus</taxon>
    </lineage>
</organism>
<gene>
    <name evidence="2" type="ORF">JVW63_08560</name>
</gene>
<reference evidence="3" key="1">
    <citation type="submission" date="2021-02" db="EMBL/GenBank/DDBJ databases">
        <title>Leucobacter sp. CX169.</title>
        <authorList>
            <person name="Cheng Y."/>
        </authorList>
    </citation>
    <scope>NUCLEOTIDE SEQUENCE [LARGE SCALE GENOMIC DNA]</scope>
    <source>
        <strain evidence="3">JY899</strain>
    </source>
</reference>
<feature type="chain" id="PRO_5046543148" description="SCP domain-containing protein" evidence="1">
    <location>
        <begin position="31"/>
        <end position="555"/>
    </location>
</feature>
<dbReference type="SUPFAM" id="SSF49373">
    <property type="entry name" value="Invasin/intimin cell-adhesion fragments"/>
    <property type="match status" value="1"/>
</dbReference>
<name>A0ABS2TGG9_9ACTO</name>
<evidence type="ECO:0000313" key="3">
    <source>
        <dbReference type="Proteomes" id="UP000705983"/>
    </source>
</evidence>
<keyword evidence="3" id="KW-1185">Reference proteome</keyword>
<sequence>MTLVKRTVGTLCVVLMTLAALIIGPSAAGAGDPGLGTHPGSGSLVHADLPVNQTQMRTASLAALSSIRAQMYDDAAVVFDGKPLKQVVSDAGLTRSQYVNGVTWDTDLERSALQRAYEQNLLWGHVRPDGGSYANASVGVRWPGEIITTQADISTAISDVKNGTWAGERDALINANGAFNNDTGHLYNLINPKYTAYAFARVGGVSVGWMSGTRTGTSAGTQLNGTYRFSAAVSDSVLTKVNGRLTVPSSMDPGQTAVASVTGTARAQSWASSIPVTVAATITSSNPRVVSVSSNGTLTAVSGGTAAITARTATGKTFTANVSVTGPVASSVVSLSNSWSTLAADVEFAFGAIGDEVIVGDWNGDGVDTVGIRRGTTFSLYDSFGGTPTYQFNYGRLGDEVVIGDWNGDGADTLGVRRGNTFYLNDVLRGGTAEHQFDYGRVADEVLIGNWDGVGADTISVRRETTFYINNRLIGGYAEREFRYGRLGDEAIVGDFNGDRMDTVTLRRSNVLHINNQHAGGNAERSVAYGIAGEPILIGDWNGDGIDTPGLFRVK</sequence>
<feature type="signal peptide" evidence="1">
    <location>
        <begin position="1"/>
        <end position="30"/>
    </location>
</feature>
<dbReference type="InterPro" id="IPR008964">
    <property type="entry name" value="Invasin/intimin_cell_adhesion"/>
</dbReference>
<proteinExistence type="predicted"/>
<evidence type="ECO:0000256" key="1">
    <source>
        <dbReference type="SAM" id="SignalP"/>
    </source>
</evidence>
<evidence type="ECO:0008006" key="4">
    <source>
        <dbReference type="Google" id="ProtNLM"/>
    </source>
</evidence>
<dbReference type="Gene3D" id="2.60.40.1080">
    <property type="match status" value="1"/>
</dbReference>
<evidence type="ECO:0000313" key="2">
    <source>
        <dbReference type="EMBL" id="MBM9433745.1"/>
    </source>
</evidence>
<accession>A0ABS2TGG9</accession>
<dbReference type="Gene3D" id="3.40.33.10">
    <property type="entry name" value="CAP"/>
    <property type="match status" value="1"/>
</dbReference>
<protein>
    <recommendedName>
        <fullName evidence="4">SCP domain-containing protein</fullName>
    </recommendedName>
</protein>